<dbReference type="PANTHER" id="PTHR45138:SF9">
    <property type="entry name" value="DIGUANYLATE CYCLASE DGCM-RELATED"/>
    <property type="match status" value="1"/>
</dbReference>
<dbReference type="Proteomes" id="UP001580346">
    <property type="component" value="Unassembled WGS sequence"/>
</dbReference>
<dbReference type="SUPFAM" id="SSF55073">
    <property type="entry name" value="Nucleotide cyclase"/>
    <property type="match status" value="1"/>
</dbReference>
<dbReference type="EC" id="2.7.7.65" evidence="2"/>
<reference evidence="2 3" key="1">
    <citation type="submission" date="2024-09" db="EMBL/GenBank/DDBJ databases">
        <title>Paenibacillus zeirhizospherea sp. nov., isolated from surface of the maize (Zea mays) roots in a horticulture field, Hungary.</title>
        <authorList>
            <person name="Marton D."/>
            <person name="Farkas M."/>
            <person name="Bedics A."/>
            <person name="Toth E."/>
            <person name="Tancsics A."/>
            <person name="Boka K."/>
            <person name="Maroti G."/>
            <person name="Kriszt B."/>
            <person name="Cserhati M."/>
        </authorList>
    </citation>
    <scope>NUCLEOTIDE SEQUENCE [LARGE SCALE GENOMIC DNA]</scope>
    <source>
        <strain evidence="2 3">KCTC 33519</strain>
    </source>
</reference>
<keyword evidence="3" id="KW-1185">Reference proteome</keyword>
<proteinExistence type="predicted"/>
<evidence type="ECO:0000259" key="1">
    <source>
        <dbReference type="PROSITE" id="PS50887"/>
    </source>
</evidence>
<dbReference type="InterPro" id="IPR050469">
    <property type="entry name" value="Diguanylate_Cyclase"/>
</dbReference>
<dbReference type="InterPro" id="IPR029787">
    <property type="entry name" value="Nucleotide_cyclase"/>
</dbReference>
<gene>
    <name evidence="2" type="ORF">ACE41H_21585</name>
</gene>
<evidence type="ECO:0000313" key="2">
    <source>
        <dbReference type="EMBL" id="MFB5269355.1"/>
    </source>
</evidence>
<accession>A0ABV5AYQ8</accession>
<protein>
    <submittedName>
        <fullName evidence="2">Diguanylate cyclase domain-containing protein</fullName>
        <ecNumber evidence="2">2.7.7.65</ecNumber>
    </submittedName>
</protein>
<evidence type="ECO:0000313" key="3">
    <source>
        <dbReference type="Proteomes" id="UP001580346"/>
    </source>
</evidence>
<dbReference type="PROSITE" id="PS50887">
    <property type="entry name" value="GGDEF"/>
    <property type="match status" value="1"/>
</dbReference>
<sequence length="109" mass="11945">MAEYIQNECHSKGFAGRYGREEIAAVFTQVHGDPFLLAERIRGAVEKNTAVTVSMGYARYEGGLSAEEMLNRAGRALDSAKNTGQNKVVKFVETPEVVENPEMSVPSHV</sequence>
<keyword evidence="2" id="KW-0808">Transferase</keyword>
<comment type="caution">
    <text evidence="2">The sequence shown here is derived from an EMBL/GenBank/DDBJ whole genome shotgun (WGS) entry which is preliminary data.</text>
</comment>
<dbReference type="GO" id="GO:0052621">
    <property type="term" value="F:diguanylate cyclase activity"/>
    <property type="evidence" value="ECO:0007669"/>
    <property type="project" value="UniProtKB-EC"/>
</dbReference>
<dbReference type="Gene3D" id="3.30.70.270">
    <property type="match status" value="1"/>
</dbReference>
<dbReference type="EMBL" id="JBHHMI010000029">
    <property type="protein sequence ID" value="MFB5269355.1"/>
    <property type="molecule type" value="Genomic_DNA"/>
</dbReference>
<keyword evidence="2" id="KW-0548">Nucleotidyltransferase</keyword>
<name>A0ABV5AYQ8_9BACL</name>
<dbReference type="Pfam" id="PF00990">
    <property type="entry name" value="GGDEF"/>
    <property type="match status" value="1"/>
</dbReference>
<dbReference type="InterPro" id="IPR000160">
    <property type="entry name" value="GGDEF_dom"/>
</dbReference>
<organism evidence="2 3">
    <name type="scientific">Paenibacillus enshidis</name>
    <dbReference type="NCBI Taxonomy" id="1458439"/>
    <lineage>
        <taxon>Bacteria</taxon>
        <taxon>Bacillati</taxon>
        <taxon>Bacillota</taxon>
        <taxon>Bacilli</taxon>
        <taxon>Bacillales</taxon>
        <taxon>Paenibacillaceae</taxon>
        <taxon>Paenibacillus</taxon>
    </lineage>
</organism>
<feature type="domain" description="GGDEF" evidence="1">
    <location>
        <begin position="1"/>
        <end position="93"/>
    </location>
</feature>
<dbReference type="PANTHER" id="PTHR45138">
    <property type="entry name" value="REGULATORY COMPONENTS OF SENSORY TRANSDUCTION SYSTEM"/>
    <property type="match status" value="1"/>
</dbReference>
<dbReference type="RefSeq" id="WP_375357627.1">
    <property type="nucleotide sequence ID" value="NZ_JBHHMI010000029.1"/>
</dbReference>
<dbReference type="InterPro" id="IPR043128">
    <property type="entry name" value="Rev_trsase/Diguanyl_cyclase"/>
</dbReference>